<dbReference type="OrthoDB" id="9794155at2"/>
<dbReference type="PROSITE" id="PS51353">
    <property type="entry name" value="ARSC"/>
    <property type="match status" value="1"/>
</dbReference>
<dbReference type="InterPro" id="IPR036249">
    <property type="entry name" value="Thioredoxin-like_sf"/>
</dbReference>
<dbReference type="InterPro" id="IPR006660">
    <property type="entry name" value="Arsenate_reductase-like"/>
</dbReference>
<accession>A0A1S2LEL5</accession>
<evidence type="ECO:0000256" key="1">
    <source>
        <dbReference type="PROSITE-ProRule" id="PRU01282"/>
    </source>
</evidence>
<organism evidence="2 3">
    <name type="scientific">Anaerobacillus alkalilacustris</name>
    <dbReference type="NCBI Taxonomy" id="393763"/>
    <lineage>
        <taxon>Bacteria</taxon>
        <taxon>Bacillati</taxon>
        <taxon>Bacillota</taxon>
        <taxon>Bacilli</taxon>
        <taxon>Bacillales</taxon>
        <taxon>Bacillaceae</taxon>
        <taxon>Anaerobacillus</taxon>
    </lineage>
</organism>
<evidence type="ECO:0000313" key="2">
    <source>
        <dbReference type="EMBL" id="OIJ10806.1"/>
    </source>
</evidence>
<comment type="similarity">
    <text evidence="1">Belongs to the ArsC family.</text>
</comment>
<dbReference type="PANTHER" id="PTHR30041:SF7">
    <property type="entry name" value="GLOBAL TRANSCRIPTIONAL REGULATOR SPX"/>
    <property type="match status" value="1"/>
</dbReference>
<keyword evidence="3" id="KW-1185">Reference proteome</keyword>
<dbReference type="NCBIfam" id="NF002459">
    <property type="entry name" value="PRK01655.1"/>
    <property type="match status" value="1"/>
</dbReference>
<evidence type="ECO:0000313" key="3">
    <source>
        <dbReference type="Proteomes" id="UP000179524"/>
    </source>
</evidence>
<dbReference type="InterPro" id="IPR006504">
    <property type="entry name" value="Tscrpt_reg_Spx/MgsR"/>
</dbReference>
<dbReference type="RefSeq" id="WP_071310864.1">
    <property type="nucleotide sequence ID" value="NZ_MLQR01000048.1"/>
</dbReference>
<sequence length="129" mass="15129">MVTIYTAPNCLSSKKAKAWLEENNILYVERRIENLTIEEVKLIVGKTEEGLSEIISTRSNSYKKLEFDIEAASIQKLFRIICENPNFLRSPIIMDKKRLLSGYNETEIRRFLPRRVRKFLLEQAQLSFS</sequence>
<protein>
    <submittedName>
        <fullName evidence="2">Transcriptional regulator Spx</fullName>
    </submittedName>
</protein>
<name>A0A1S2LEL5_9BACI</name>
<dbReference type="NCBIfam" id="TIGR01617">
    <property type="entry name" value="arsC_related"/>
    <property type="match status" value="1"/>
</dbReference>
<dbReference type="EMBL" id="MLQR01000048">
    <property type="protein sequence ID" value="OIJ10806.1"/>
    <property type="molecule type" value="Genomic_DNA"/>
</dbReference>
<reference evidence="2 3" key="1">
    <citation type="submission" date="2016-10" db="EMBL/GenBank/DDBJ databases">
        <title>Draft genome sequences of four alkaliphilic bacteria belonging to the Anaerobacillus genus.</title>
        <authorList>
            <person name="Bassil N.M."/>
            <person name="Lloyd J.R."/>
        </authorList>
    </citation>
    <scope>NUCLEOTIDE SEQUENCE [LARGE SCALE GENOMIC DNA]</scope>
    <source>
        <strain evidence="2 3">DSM 18345</strain>
    </source>
</reference>
<dbReference type="SUPFAM" id="SSF52833">
    <property type="entry name" value="Thioredoxin-like"/>
    <property type="match status" value="1"/>
</dbReference>
<dbReference type="Proteomes" id="UP000179524">
    <property type="component" value="Unassembled WGS sequence"/>
</dbReference>
<dbReference type="Pfam" id="PF03960">
    <property type="entry name" value="ArsC"/>
    <property type="match status" value="1"/>
</dbReference>
<dbReference type="AlphaFoldDB" id="A0A1S2LEL5"/>
<gene>
    <name evidence="2" type="ORF">BKP37_17240</name>
</gene>
<dbReference type="PANTHER" id="PTHR30041">
    <property type="entry name" value="ARSENATE REDUCTASE"/>
    <property type="match status" value="1"/>
</dbReference>
<comment type="caution">
    <text evidence="2">The sequence shown here is derived from an EMBL/GenBank/DDBJ whole genome shotgun (WGS) entry which is preliminary data.</text>
</comment>
<dbReference type="CDD" id="cd03032">
    <property type="entry name" value="ArsC_Spx"/>
    <property type="match status" value="1"/>
</dbReference>
<proteinExistence type="inferred from homology"/>
<dbReference type="Gene3D" id="3.40.30.10">
    <property type="entry name" value="Glutaredoxin"/>
    <property type="match status" value="1"/>
</dbReference>